<evidence type="ECO:0000313" key="6">
    <source>
        <dbReference type="Proteomes" id="UP000481852"/>
    </source>
</evidence>
<evidence type="ECO:0000256" key="1">
    <source>
        <dbReference type="ARBA" id="ARBA00023015"/>
    </source>
</evidence>
<dbReference type="PROSITE" id="PS01124">
    <property type="entry name" value="HTH_ARAC_FAMILY_2"/>
    <property type="match status" value="1"/>
</dbReference>
<dbReference type="SUPFAM" id="SSF46689">
    <property type="entry name" value="Homeodomain-like"/>
    <property type="match status" value="2"/>
</dbReference>
<dbReference type="Pfam" id="PF02311">
    <property type="entry name" value="AraC_binding"/>
    <property type="match status" value="1"/>
</dbReference>
<dbReference type="InterPro" id="IPR003313">
    <property type="entry name" value="AraC-bd"/>
</dbReference>
<evidence type="ECO:0000259" key="4">
    <source>
        <dbReference type="PROSITE" id="PS01124"/>
    </source>
</evidence>
<dbReference type="SMART" id="SM00342">
    <property type="entry name" value="HTH_ARAC"/>
    <property type="match status" value="1"/>
</dbReference>
<dbReference type="Gene3D" id="1.10.10.60">
    <property type="entry name" value="Homeodomain-like"/>
    <property type="match status" value="2"/>
</dbReference>
<dbReference type="GO" id="GO:0043565">
    <property type="term" value="F:sequence-specific DNA binding"/>
    <property type="evidence" value="ECO:0007669"/>
    <property type="project" value="InterPro"/>
</dbReference>
<evidence type="ECO:0000313" key="5">
    <source>
        <dbReference type="EMBL" id="MSS15162.1"/>
    </source>
</evidence>
<dbReference type="CDD" id="cd02208">
    <property type="entry name" value="cupin_RmlC-like"/>
    <property type="match status" value="1"/>
</dbReference>
<accession>A0A6L5X9K3</accession>
<evidence type="ECO:0000256" key="2">
    <source>
        <dbReference type="ARBA" id="ARBA00023125"/>
    </source>
</evidence>
<dbReference type="EMBL" id="VULZ01000009">
    <property type="protein sequence ID" value="MSS15162.1"/>
    <property type="molecule type" value="Genomic_DNA"/>
</dbReference>
<dbReference type="InterPro" id="IPR009057">
    <property type="entry name" value="Homeodomain-like_sf"/>
</dbReference>
<dbReference type="SUPFAM" id="SSF51215">
    <property type="entry name" value="Regulatory protein AraC"/>
    <property type="match status" value="1"/>
</dbReference>
<dbReference type="RefSeq" id="WP_154525737.1">
    <property type="nucleotide sequence ID" value="NZ_JAXEDB010000014.1"/>
</dbReference>
<keyword evidence="3" id="KW-0804">Transcription</keyword>
<sequence length="307" mass="35391">MKKKGYVEMRYYDVPQKEWVLALLGQEWVRAYGEGIGYLHFHNLFELGICREGTGVLVLDRKICPYHPGMISLIPENYPHTTTSTEGTQSAWEYLFFEPKTILGSVFGENRLQISRCMDALSSEALFEEVGTLKALAEMTNLIMDEMRRKERYYIERVHGLMTALLFELLRVCSSEEGRAGENGSRNQIQNALRFMDSHYAEHIRIEDLAKACSISETHFRRLFSESFSISPGEYLNMIRVIHACELMKSCNEPMAAVALKSGFQTVSTLDRNFRNVLGVTPYQWKKDPKNYESRLLEVNVAIRKGW</sequence>
<protein>
    <submittedName>
        <fullName evidence="5">AraC family transcriptional regulator</fullName>
    </submittedName>
</protein>
<dbReference type="PANTHER" id="PTHR43280">
    <property type="entry name" value="ARAC-FAMILY TRANSCRIPTIONAL REGULATOR"/>
    <property type="match status" value="1"/>
</dbReference>
<gene>
    <name evidence="5" type="ORF">FYJ35_08970</name>
</gene>
<comment type="caution">
    <text evidence="5">The sequence shown here is derived from an EMBL/GenBank/DDBJ whole genome shotgun (WGS) entry which is preliminary data.</text>
</comment>
<dbReference type="PANTHER" id="PTHR43280:SF2">
    <property type="entry name" value="HTH-TYPE TRANSCRIPTIONAL REGULATOR EXSA"/>
    <property type="match status" value="1"/>
</dbReference>
<dbReference type="PROSITE" id="PS00041">
    <property type="entry name" value="HTH_ARAC_FAMILY_1"/>
    <property type="match status" value="1"/>
</dbReference>
<name>A0A6L5X9K3_9FIRM</name>
<evidence type="ECO:0000256" key="3">
    <source>
        <dbReference type="ARBA" id="ARBA00023163"/>
    </source>
</evidence>
<dbReference type="Proteomes" id="UP000481852">
    <property type="component" value="Unassembled WGS sequence"/>
</dbReference>
<keyword evidence="6" id="KW-1185">Reference proteome</keyword>
<reference evidence="5 6" key="1">
    <citation type="submission" date="2019-08" db="EMBL/GenBank/DDBJ databases">
        <title>In-depth cultivation of the pig gut microbiome towards novel bacterial diversity and tailored functional studies.</title>
        <authorList>
            <person name="Wylensek D."/>
            <person name="Hitch T.C.A."/>
            <person name="Clavel T."/>
        </authorList>
    </citation>
    <scope>NUCLEOTIDE SEQUENCE [LARGE SCALE GENOMIC DNA]</scope>
    <source>
        <strain evidence="5 6">Oil+RF-744-WCA-WT-11</strain>
    </source>
</reference>
<dbReference type="Pfam" id="PF12833">
    <property type="entry name" value="HTH_18"/>
    <property type="match status" value="1"/>
</dbReference>
<dbReference type="Gene3D" id="2.60.120.10">
    <property type="entry name" value="Jelly Rolls"/>
    <property type="match status" value="1"/>
</dbReference>
<dbReference type="InterPro" id="IPR018060">
    <property type="entry name" value="HTH_AraC"/>
</dbReference>
<keyword evidence="2" id="KW-0238">DNA-binding</keyword>
<dbReference type="InterPro" id="IPR018062">
    <property type="entry name" value="HTH_AraC-typ_CS"/>
</dbReference>
<dbReference type="InterPro" id="IPR037923">
    <property type="entry name" value="HTH-like"/>
</dbReference>
<proteinExistence type="predicted"/>
<dbReference type="InterPro" id="IPR014710">
    <property type="entry name" value="RmlC-like_jellyroll"/>
</dbReference>
<keyword evidence="1" id="KW-0805">Transcription regulation</keyword>
<dbReference type="AlphaFoldDB" id="A0A6L5X9K3"/>
<dbReference type="GO" id="GO:0003700">
    <property type="term" value="F:DNA-binding transcription factor activity"/>
    <property type="evidence" value="ECO:0007669"/>
    <property type="project" value="InterPro"/>
</dbReference>
<feature type="domain" description="HTH araC/xylS-type" evidence="4">
    <location>
        <begin position="190"/>
        <end position="288"/>
    </location>
</feature>
<organism evidence="5 6">
    <name type="scientific">Porcincola intestinalis</name>
    <dbReference type="NCBI Taxonomy" id="2606632"/>
    <lineage>
        <taxon>Bacteria</taxon>
        <taxon>Bacillati</taxon>
        <taxon>Bacillota</taxon>
        <taxon>Clostridia</taxon>
        <taxon>Lachnospirales</taxon>
        <taxon>Lachnospiraceae</taxon>
        <taxon>Porcincola</taxon>
    </lineage>
</organism>